<organism evidence="1 2">
    <name type="scientific">Dreissena polymorpha</name>
    <name type="common">Zebra mussel</name>
    <name type="synonym">Mytilus polymorpha</name>
    <dbReference type="NCBI Taxonomy" id="45954"/>
    <lineage>
        <taxon>Eukaryota</taxon>
        <taxon>Metazoa</taxon>
        <taxon>Spiralia</taxon>
        <taxon>Lophotrochozoa</taxon>
        <taxon>Mollusca</taxon>
        <taxon>Bivalvia</taxon>
        <taxon>Autobranchia</taxon>
        <taxon>Heteroconchia</taxon>
        <taxon>Euheterodonta</taxon>
        <taxon>Imparidentia</taxon>
        <taxon>Neoheterodontei</taxon>
        <taxon>Myida</taxon>
        <taxon>Dreissenoidea</taxon>
        <taxon>Dreissenidae</taxon>
        <taxon>Dreissena</taxon>
    </lineage>
</organism>
<reference evidence="1" key="1">
    <citation type="journal article" date="2019" name="bioRxiv">
        <title>The Genome of the Zebra Mussel, Dreissena polymorpha: A Resource for Invasive Species Research.</title>
        <authorList>
            <person name="McCartney M.A."/>
            <person name="Auch B."/>
            <person name="Kono T."/>
            <person name="Mallez S."/>
            <person name="Zhang Y."/>
            <person name="Obille A."/>
            <person name="Becker A."/>
            <person name="Abrahante J.E."/>
            <person name="Garbe J."/>
            <person name="Badalamenti J.P."/>
            <person name="Herman A."/>
            <person name="Mangelson H."/>
            <person name="Liachko I."/>
            <person name="Sullivan S."/>
            <person name="Sone E.D."/>
            <person name="Koren S."/>
            <person name="Silverstein K.A.T."/>
            <person name="Beckman K.B."/>
            <person name="Gohl D.M."/>
        </authorList>
    </citation>
    <scope>NUCLEOTIDE SEQUENCE</scope>
    <source>
        <strain evidence="1">Duluth1</strain>
        <tissue evidence="1">Whole animal</tissue>
    </source>
</reference>
<sequence>MGNLGLKAMPTVNDADVSYNQLEYKICFYMSYDLFKYRVVFVTCLRSFQAFTTQQAEKFAALVKNEQALLEKAVVYALLNDMADTAVYIDFIRDDAGKGPIILFPGTEKPRKMLYIVFGSKVDTDKELEYGDLENAANDGRYNFNDLSDLATKFNLKKRMQIRTFLKE</sequence>
<dbReference type="EMBL" id="JAIWYP010000009">
    <property type="protein sequence ID" value="KAH3771356.1"/>
    <property type="molecule type" value="Genomic_DNA"/>
</dbReference>
<protein>
    <submittedName>
        <fullName evidence="1">Uncharacterized protein</fullName>
    </submittedName>
</protein>
<comment type="caution">
    <text evidence="1">The sequence shown here is derived from an EMBL/GenBank/DDBJ whole genome shotgun (WGS) entry which is preliminary data.</text>
</comment>
<proteinExistence type="predicted"/>
<evidence type="ECO:0000313" key="2">
    <source>
        <dbReference type="Proteomes" id="UP000828390"/>
    </source>
</evidence>
<dbReference type="AlphaFoldDB" id="A0A9D4E2S7"/>
<dbReference type="Proteomes" id="UP000828390">
    <property type="component" value="Unassembled WGS sequence"/>
</dbReference>
<reference evidence="1" key="2">
    <citation type="submission" date="2020-11" db="EMBL/GenBank/DDBJ databases">
        <authorList>
            <person name="McCartney M.A."/>
            <person name="Auch B."/>
            <person name="Kono T."/>
            <person name="Mallez S."/>
            <person name="Becker A."/>
            <person name="Gohl D.M."/>
            <person name="Silverstein K.A.T."/>
            <person name="Koren S."/>
            <person name="Bechman K.B."/>
            <person name="Herman A."/>
            <person name="Abrahante J.E."/>
            <person name="Garbe J."/>
        </authorList>
    </citation>
    <scope>NUCLEOTIDE SEQUENCE</scope>
    <source>
        <strain evidence="1">Duluth1</strain>
        <tissue evidence="1">Whole animal</tissue>
    </source>
</reference>
<keyword evidence="2" id="KW-1185">Reference proteome</keyword>
<name>A0A9D4E2S7_DREPO</name>
<gene>
    <name evidence="1" type="ORF">DPMN_172671</name>
</gene>
<accession>A0A9D4E2S7</accession>
<evidence type="ECO:0000313" key="1">
    <source>
        <dbReference type="EMBL" id="KAH3771356.1"/>
    </source>
</evidence>